<evidence type="ECO:0000256" key="1">
    <source>
        <dbReference type="ARBA" id="ARBA00003818"/>
    </source>
</evidence>
<dbReference type="Proteomes" id="UP000265354">
    <property type="component" value="Unassembled WGS sequence"/>
</dbReference>
<dbReference type="AlphaFoldDB" id="A0A2S1YXE6"/>
<comment type="function">
    <text evidence="1">Acyltransferase required for the direct transfer of medium- to long-chain fatty acyl moieties from a carrier protein (MbtL) on to the epsilon-amino group of lysine residue in the mycobactin core.</text>
</comment>
<dbReference type="GO" id="GO:0016410">
    <property type="term" value="F:N-acyltransferase activity"/>
    <property type="evidence" value="ECO:0007669"/>
    <property type="project" value="TreeGrafter"/>
</dbReference>
<dbReference type="EMBL" id="CP029254">
    <property type="protein sequence ID" value="AWK08787.1"/>
    <property type="molecule type" value="Genomic_DNA"/>
</dbReference>
<dbReference type="GO" id="GO:0019290">
    <property type="term" value="P:siderophore biosynthetic process"/>
    <property type="evidence" value="ECO:0007669"/>
    <property type="project" value="InterPro"/>
</dbReference>
<dbReference type="InterPro" id="IPR016181">
    <property type="entry name" value="Acyl_CoA_acyltransferase"/>
</dbReference>
<dbReference type="Gene3D" id="3.40.630.30">
    <property type="match status" value="1"/>
</dbReference>
<protein>
    <recommendedName>
        <fullName evidence="3">Lysine N-acyltransferase MbtK</fullName>
    </recommendedName>
    <alternativeName>
        <fullName evidence="4">Mycobactin synthase protein K</fullName>
    </alternativeName>
</protein>
<feature type="domain" description="Acyltransferase MbtK/IucB-like conserved" evidence="6">
    <location>
        <begin position="14"/>
        <end position="79"/>
    </location>
</feature>
<gene>
    <name evidence="7" type="ORF">DDQ41_07475</name>
    <name evidence="8" type="ORF">SSP531S_12850</name>
</gene>
<dbReference type="UniPathway" id="UPA00011"/>
<dbReference type="PANTHER" id="PTHR31438">
    <property type="entry name" value="LYSINE N-ACYLTRANSFERASE C17G9.06C-RELATED"/>
    <property type="match status" value="1"/>
</dbReference>
<proteinExistence type="predicted"/>
<evidence type="ECO:0000313" key="8">
    <source>
        <dbReference type="EMBL" id="GBP99882.1"/>
    </source>
</evidence>
<evidence type="ECO:0000313" key="7">
    <source>
        <dbReference type="EMBL" id="AWK08787.1"/>
    </source>
</evidence>
<reference evidence="8 10" key="2">
    <citation type="submission" date="2018-07" db="EMBL/GenBank/DDBJ databases">
        <title>Whole Genome Shotgun Sequence of Streptomyces spongiicola strain 531S.</title>
        <authorList>
            <person name="Dohra H."/>
            <person name="Kodani S."/>
        </authorList>
    </citation>
    <scope>NUCLEOTIDE SEQUENCE [LARGE SCALE GENOMIC DNA]</scope>
    <source>
        <strain evidence="8 10">531S</strain>
    </source>
</reference>
<comment type="pathway">
    <text evidence="2">Siderophore biosynthesis; mycobactin biosynthesis.</text>
</comment>
<keyword evidence="9" id="KW-1185">Reference proteome</keyword>
<feature type="region of interest" description="Disordered" evidence="5">
    <location>
        <begin position="1"/>
        <end position="39"/>
    </location>
</feature>
<dbReference type="OrthoDB" id="5177616at2"/>
<dbReference type="RefSeq" id="WP_109293773.1">
    <property type="nucleotide sequence ID" value="NZ_BGZL01000003.1"/>
</dbReference>
<evidence type="ECO:0000256" key="5">
    <source>
        <dbReference type="SAM" id="MobiDB-lite"/>
    </source>
</evidence>
<accession>A0A2S1YXE6</accession>
<dbReference type="Proteomes" id="UP000245051">
    <property type="component" value="Chromosome"/>
</dbReference>
<evidence type="ECO:0000256" key="3">
    <source>
        <dbReference type="ARBA" id="ARBA00020586"/>
    </source>
</evidence>
<dbReference type="InterPro" id="IPR019432">
    <property type="entry name" value="Acyltransferase_MbtK/IucB-like"/>
</dbReference>
<evidence type="ECO:0000313" key="10">
    <source>
        <dbReference type="Proteomes" id="UP000265354"/>
    </source>
</evidence>
<dbReference type="EMBL" id="BGZL01000003">
    <property type="protein sequence ID" value="GBP99882.1"/>
    <property type="molecule type" value="Genomic_DNA"/>
</dbReference>
<organism evidence="8 10">
    <name type="scientific">Streptomyces spongiicola</name>
    <dbReference type="NCBI Taxonomy" id="1690221"/>
    <lineage>
        <taxon>Bacteria</taxon>
        <taxon>Bacillati</taxon>
        <taxon>Actinomycetota</taxon>
        <taxon>Actinomycetes</taxon>
        <taxon>Kitasatosporales</taxon>
        <taxon>Streptomycetaceae</taxon>
        <taxon>Streptomyces</taxon>
    </lineage>
</organism>
<evidence type="ECO:0000256" key="4">
    <source>
        <dbReference type="ARBA" id="ARBA00031122"/>
    </source>
</evidence>
<dbReference type="SMART" id="SM01006">
    <property type="entry name" value="AlcB"/>
    <property type="match status" value="1"/>
</dbReference>
<evidence type="ECO:0000259" key="6">
    <source>
        <dbReference type="SMART" id="SM01006"/>
    </source>
</evidence>
<dbReference type="PANTHER" id="PTHR31438:SF1">
    <property type="entry name" value="LYSINE N-ACYLTRANSFERASE C17G9.06C-RELATED"/>
    <property type="match status" value="1"/>
</dbReference>
<dbReference type="SUPFAM" id="SSF55729">
    <property type="entry name" value="Acyl-CoA N-acyltransferases (Nat)"/>
    <property type="match status" value="1"/>
</dbReference>
<name>A0A2S1YXE6_9ACTN</name>
<feature type="compositionally biased region" description="Low complexity" evidence="5">
    <location>
        <begin position="20"/>
        <end position="34"/>
    </location>
</feature>
<keyword evidence="8" id="KW-0808">Transferase</keyword>
<dbReference type="KEGG" id="sspo:DDQ41_07475"/>
<evidence type="ECO:0000313" key="9">
    <source>
        <dbReference type="Proteomes" id="UP000245051"/>
    </source>
</evidence>
<sequence length="205" mass="22575">MSTTTPALGTFSFRPLDLSPAAGGETPAPAPSGGRTPSDAELLHRWVTDPKAAFWMMQNAGLEDVEREYRRIAAHEHHEAFMGLHDGEPAFLMERYDPRHVELVGLYEPEPGDVGMHFLVAPTGTPIHGFTRAVITAVVRELFADPATRRIVVEPDVGNRAVHALNEAVGFVPEREIRKPEKKALLSFCTRERFEAATGGTEVPR</sequence>
<evidence type="ECO:0000256" key="2">
    <source>
        <dbReference type="ARBA" id="ARBA00005102"/>
    </source>
</evidence>
<dbReference type="Pfam" id="PF13523">
    <property type="entry name" value="Acetyltransf_8"/>
    <property type="match status" value="1"/>
</dbReference>
<reference evidence="7 9" key="1">
    <citation type="submission" date="2018-05" db="EMBL/GenBank/DDBJ databases">
        <title>Complete genome sequence of the Type Strain of Streptomyces spongiicola HNM0071, the producer of staurosporine.</title>
        <authorList>
            <person name="Zhou S."/>
            <person name="Huang X."/>
        </authorList>
    </citation>
    <scope>NUCLEOTIDE SEQUENCE [LARGE SCALE GENOMIC DNA]</scope>
    <source>
        <strain evidence="7 9">HNM0071</strain>
    </source>
</reference>